<feature type="compositionally biased region" description="Acidic residues" evidence="1">
    <location>
        <begin position="24"/>
        <end position="35"/>
    </location>
</feature>
<dbReference type="Proteomes" id="UP000011976">
    <property type="component" value="Unassembled WGS sequence"/>
</dbReference>
<feature type="compositionally biased region" description="Polar residues" evidence="1">
    <location>
        <begin position="43"/>
        <end position="59"/>
    </location>
</feature>
<feature type="compositionally biased region" description="Polar residues" evidence="1">
    <location>
        <begin position="315"/>
        <end position="326"/>
    </location>
</feature>
<accession>M9MIP2</accession>
<protein>
    <submittedName>
        <fullName evidence="2">Uncharacterized protein</fullName>
    </submittedName>
</protein>
<feature type="region of interest" description="Disordered" evidence="1">
    <location>
        <begin position="24"/>
        <end position="70"/>
    </location>
</feature>
<proteinExistence type="predicted"/>
<dbReference type="EMBL" id="DF196791">
    <property type="protein sequence ID" value="GAC77157.1"/>
    <property type="molecule type" value="Genomic_DNA"/>
</dbReference>
<name>M9MIP2_PSEA3</name>
<feature type="region of interest" description="Disordered" evidence="1">
    <location>
        <begin position="282"/>
        <end position="326"/>
    </location>
</feature>
<dbReference type="OrthoDB" id="2553798at2759"/>
<feature type="region of interest" description="Disordered" evidence="1">
    <location>
        <begin position="119"/>
        <end position="146"/>
    </location>
</feature>
<evidence type="ECO:0000256" key="1">
    <source>
        <dbReference type="SAM" id="MobiDB-lite"/>
    </source>
</evidence>
<dbReference type="AlphaFoldDB" id="M9MIP2"/>
<evidence type="ECO:0000313" key="3">
    <source>
        <dbReference type="Proteomes" id="UP000011976"/>
    </source>
</evidence>
<sequence>MSSVHDTDLSDSISIISTIESEDASSDFELVDFDDDPRPQPPSSTHSIAPSVVSDDQSAPPSPALHESRFHFPDPAAIFSEANLDSSSICTIASPAQPEPFSLPPPAQRVQVEAKSFEPESIKPEPFEPEPFEPEPFEPEPFEPTTPKVEQLRHGFEATSLQAAPDRVQTSHDPFFGESKRTRASLLHLRRTALASPKTTCLLMLLAAVLLGVPFHSNSLLPGWRTSHIQINATQSQSTAKFVTPAAQAPSSESSLATSQPPHWLAKPLVALPSTSAPASIATVSDKRSKSKRESTALQPPVTTPKALTLAPQAHSRSSAEASSNGACKVARQRARRRSNPLAPLASRVAYVPVDRPVFPMLSDASSLADATTASWDYWIEQLDSYYHVVLRPSIVEARQHAAHAARQARRFHEEIVVPALQKHAVGTAHRTADQASKAAKRAHRYHQQHVVPALANLQKHTVRTAHHTAEWTAQYNRDQLRPALASMQQQTIETARKSASYQRTVVGPALVQLGAHSIEAAKTTSHGLTKAAKRFSLEAAQTVKHVRHATNINLEALGVDQYVGFLKSTWKDLTHQLAFCPHHKQACEPCDCAGGASSPLGTCPSR</sequence>
<organism evidence="2 3">
    <name type="scientific">Pseudozyma antarctica (strain T-34)</name>
    <name type="common">Yeast</name>
    <name type="synonym">Candida antarctica</name>
    <dbReference type="NCBI Taxonomy" id="1151754"/>
    <lineage>
        <taxon>Eukaryota</taxon>
        <taxon>Fungi</taxon>
        <taxon>Dikarya</taxon>
        <taxon>Basidiomycota</taxon>
        <taxon>Ustilaginomycotina</taxon>
        <taxon>Ustilaginomycetes</taxon>
        <taxon>Ustilaginales</taxon>
        <taxon>Ustilaginaceae</taxon>
        <taxon>Moesziomyces</taxon>
    </lineage>
</organism>
<gene>
    <name evidence="2" type="ORF">PANT_25c00005</name>
</gene>
<feature type="compositionally biased region" description="Basic and acidic residues" evidence="1">
    <location>
        <begin position="285"/>
        <end position="295"/>
    </location>
</feature>
<evidence type="ECO:0000313" key="2">
    <source>
        <dbReference type="EMBL" id="GAC77157.1"/>
    </source>
</evidence>
<reference evidence="3" key="1">
    <citation type="journal article" date="2013" name="Genome Announc.">
        <title>Genome sequence of the basidiomycetous yeast Pseudozyma antarctica T-34, a producer of the glycolipid biosurfactants mannosylerythritol lipids.</title>
        <authorList>
            <person name="Morita T."/>
            <person name="Koike H."/>
            <person name="Koyama Y."/>
            <person name="Hagiwara H."/>
            <person name="Ito E."/>
            <person name="Fukuoka T."/>
            <person name="Imura T."/>
            <person name="Machida M."/>
            <person name="Kitamoto D."/>
        </authorList>
    </citation>
    <scope>NUCLEOTIDE SEQUENCE [LARGE SCALE GENOMIC DNA]</scope>
    <source>
        <strain evidence="3">T-34</strain>
    </source>
</reference>
<feature type="compositionally biased region" description="Acidic residues" evidence="1">
    <location>
        <begin position="127"/>
        <end position="141"/>
    </location>
</feature>